<protein>
    <submittedName>
        <fullName evidence="2">Uncharacterized protein</fullName>
    </submittedName>
</protein>
<gene>
    <name evidence="2" type="ORF">Ahy_B02g060553</name>
</gene>
<keyword evidence="3" id="KW-1185">Reference proteome</keyword>
<comment type="caution">
    <text evidence="2">The sequence shown here is derived from an EMBL/GenBank/DDBJ whole genome shotgun (WGS) entry which is preliminary data.</text>
</comment>
<dbReference type="AlphaFoldDB" id="A0A445AIR7"/>
<organism evidence="2 3">
    <name type="scientific">Arachis hypogaea</name>
    <name type="common">Peanut</name>
    <dbReference type="NCBI Taxonomy" id="3818"/>
    <lineage>
        <taxon>Eukaryota</taxon>
        <taxon>Viridiplantae</taxon>
        <taxon>Streptophyta</taxon>
        <taxon>Embryophyta</taxon>
        <taxon>Tracheophyta</taxon>
        <taxon>Spermatophyta</taxon>
        <taxon>Magnoliopsida</taxon>
        <taxon>eudicotyledons</taxon>
        <taxon>Gunneridae</taxon>
        <taxon>Pentapetalae</taxon>
        <taxon>rosids</taxon>
        <taxon>fabids</taxon>
        <taxon>Fabales</taxon>
        <taxon>Fabaceae</taxon>
        <taxon>Papilionoideae</taxon>
        <taxon>50 kb inversion clade</taxon>
        <taxon>dalbergioids sensu lato</taxon>
        <taxon>Dalbergieae</taxon>
        <taxon>Pterocarpus clade</taxon>
        <taxon>Arachis</taxon>
    </lineage>
</organism>
<feature type="region of interest" description="Disordered" evidence="1">
    <location>
        <begin position="66"/>
        <end position="98"/>
    </location>
</feature>
<dbReference type="EMBL" id="SDMP01000012">
    <property type="protein sequence ID" value="RYR26323.1"/>
    <property type="molecule type" value="Genomic_DNA"/>
</dbReference>
<feature type="compositionally biased region" description="Acidic residues" evidence="1">
    <location>
        <begin position="85"/>
        <end position="98"/>
    </location>
</feature>
<dbReference type="Proteomes" id="UP000289738">
    <property type="component" value="Chromosome B02"/>
</dbReference>
<sequence length="98" mass="11039">MRRFSFDLICKFSFEIDIECFIPSFSESKLADSFDLTSKLSVQRAMSPLPLPAHMETEAITEHWFREEVEGSDQSGGQCGHEDDRAEEEGDGNDDDGS</sequence>
<evidence type="ECO:0000313" key="2">
    <source>
        <dbReference type="EMBL" id="RYR26323.1"/>
    </source>
</evidence>
<accession>A0A445AIR7</accession>
<evidence type="ECO:0000313" key="3">
    <source>
        <dbReference type="Proteomes" id="UP000289738"/>
    </source>
</evidence>
<evidence type="ECO:0000256" key="1">
    <source>
        <dbReference type="SAM" id="MobiDB-lite"/>
    </source>
</evidence>
<reference evidence="2 3" key="1">
    <citation type="submission" date="2019-01" db="EMBL/GenBank/DDBJ databases">
        <title>Sequencing of cultivated peanut Arachis hypogaea provides insights into genome evolution and oil improvement.</title>
        <authorList>
            <person name="Chen X."/>
        </authorList>
    </citation>
    <scope>NUCLEOTIDE SEQUENCE [LARGE SCALE GENOMIC DNA]</scope>
    <source>
        <strain evidence="3">cv. Fuhuasheng</strain>
        <tissue evidence="2">Leaves</tissue>
    </source>
</reference>
<name>A0A445AIR7_ARAHY</name>
<proteinExistence type="predicted"/>